<reference evidence="4" key="1">
    <citation type="submission" date="2008-03" db="EMBL/GenBank/DDBJ databases">
        <title>Complete sequence of Thermoproteus neutrophilus V24Sta.</title>
        <authorList>
            <consortium name="US DOE Joint Genome Institute"/>
            <person name="Copeland A."/>
            <person name="Lucas S."/>
            <person name="Lapidus A."/>
            <person name="Glavina del Rio T."/>
            <person name="Dalin E."/>
            <person name="Tice H."/>
            <person name="Bruce D."/>
            <person name="Goodwin L."/>
            <person name="Pitluck S."/>
            <person name="Sims D."/>
            <person name="Brettin T."/>
            <person name="Detter J.C."/>
            <person name="Han C."/>
            <person name="Kuske C.R."/>
            <person name="Schmutz J."/>
            <person name="Larimer F."/>
            <person name="Land M."/>
            <person name="Hauser L."/>
            <person name="Kyrpides N."/>
            <person name="Mikhailova N."/>
            <person name="Biddle J.F."/>
            <person name="Zhang Z."/>
            <person name="Fitz-Gibbon S.T."/>
            <person name="Lowe T.M."/>
            <person name="Saltikov C."/>
            <person name="House C.H."/>
            <person name="Richardson P."/>
        </authorList>
    </citation>
    <scope>NUCLEOTIDE SEQUENCE [LARGE SCALE GENOMIC DNA]</scope>
    <source>
        <strain evidence="4">V24Sta</strain>
    </source>
</reference>
<dbReference type="Pfam" id="PF00011">
    <property type="entry name" value="HSP20"/>
    <property type="match status" value="1"/>
</dbReference>
<dbReference type="AlphaFoldDB" id="B1YAC1"/>
<dbReference type="PROSITE" id="PS01031">
    <property type="entry name" value="SHSP"/>
    <property type="match status" value="1"/>
</dbReference>
<dbReference type="GeneID" id="6165474"/>
<dbReference type="eggNOG" id="arCOG01832">
    <property type="taxonomic scope" value="Archaea"/>
</dbReference>
<dbReference type="HOGENOM" id="CLU_2127923_0_0_2"/>
<feature type="domain" description="SHSP" evidence="3">
    <location>
        <begin position="19"/>
        <end position="115"/>
    </location>
</feature>
<evidence type="ECO:0000256" key="1">
    <source>
        <dbReference type="PROSITE-ProRule" id="PRU00285"/>
    </source>
</evidence>
<proteinExistence type="inferred from homology"/>
<evidence type="ECO:0000259" key="3">
    <source>
        <dbReference type="PROSITE" id="PS01031"/>
    </source>
</evidence>
<protein>
    <submittedName>
        <fullName evidence="4">Heat shock protein Hsp20</fullName>
    </submittedName>
</protein>
<name>B1YAC1_PYRNV</name>
<sequence>MEDFKKAMEEITRSIQRMVEEVKERRDYRLLEEGDVVRIEIDMPGLEPGDISLSISKDGTSLKAEGARGDRRYTKLIRMPFKIDPSTAEAYYRSGVLTITAKKVKEEEIKIPVRG</sequence>
<evidence type="ECO:0000313" key="4">
    <source>
        <dbReference type="EMBL" id="ACB40570.1"/>
    </source>
</evidence>
<organism evidence="4 5">
    <name type="scientific">Pyrobaculum neutrophilum (strain DSM 2338 / JCM 9278 / NBRC 100436 / V24Sta)</name>
    <name type="common">Thermoproteus neutrophilus</name>
    <dbReference type="NCBI Taxonomy" id="444157"/>
    <lineage>
        <taxon>Archaea</taxon>
        <taxon>Thermoproteota</taxon>
        <taxon>Thermoprotei</taxon>
        <taxon>Thermoproteales</taxon>
        <taxon>Thermoproteaceae</taxon>
        <taxon>Pyrobaculum</taxon>
    </lineage>
</organism>
<dbReference type="InterPro" id="IPR002068">
    <property type="entry name" value="A-crystallin/Hsp20_dom"/>
</dbReference>
<evidence type="ECO:0000313" key="5">
    <source>
        <dbReference type="Proteomes" id="UP000001694"/>
    </source>
</evidence>
<evidence type="ECO:0000256" key="2">
    <source>
        <dbReference type="RuleBase" id="RU003616"/>
    </source>
</evidence>
<dbReference type="EMBL" id="CP001014">
    <property type="protein sequence ID" value="ACB40570.1"/>
    <property type="molecule type" value="Genomic_DNA"/>
</dbReference>
<comment type="similarity">
    <text evidence="1 2">Belongs to the small heat shock protein (HSP20) family.</text>
</comment>
<dbReference type="Proteomes" id="UP000001694">
    <property type="component" value="Chromosome"/>
</dbReference>
<dbReference type="InterPro" id="IPR008978">
    <property type="entry name" value="HSP20-like_chaperone"/>
</dbReference>
<dbReference type="KEGG" id="tne:Tneu_1648"/>
<dbReference type="CDD" id="cd06464">
    <property type="entry name" value="ACD_sHsps-like"/>
    <property type="match status" value="1"/>
</dbReference>
<dbReference type="STRING" id="444157.Tneu_1648"/>
<keyword evidence="4" id="KW-0346">Stress response</keyword>
<dbReference type="RefSeq" id="WP_012350989.1">
    <property type="nucleotide sequence ID" value="NC_010525.1"/>
</dbReference>
<dbReference type="OrthoDB" id="26084at2157"/>
<dbReference type="SUPFAM" id="SSF49764">
    <property type="entry name" value="HSP20-like chaperones"/>
    <property type="match status" value="1"/>
</dbReference>
<keyword evidence="5" id="KW-1185">Reference proteome</keyword>
<accession>B1YAC1</accession>
<dbReference type="Gene3D" id="2.60.40.790">
    <property type="match status" value="1"/>
</dbReference>
<gene>
    <name evidence="4" type="ordered locus">Tneu_1648</name>
</gene>